<dbReference type="Pfam" id="PF13193">
    <property type="entry name" value="AMP-binding_C"/>
    <property type="match status" value="3"/>
</dbReference>
<dbReference type="InterPro" id="IPR042099">
    <property type="entry name" value="ANL_N_sf"/>
</dbReference>
<dbReference type="GO" id="GO:0008610">
    <property type="term" value="P:lipid biosynthetic process"/>
    <property type="evidence" value="ECO:0007669"/>
    <property type="project" value="UniProtKB-ARBA"/>
</dbReference>
<feature type="region of interest" description="Disordered" evidence="4">
    <location>
        <begin position="2693"/>
        <end position="2721"/>
    </location>
</feature>
<dbReference type="Pfam" id="PF00550">
    <property type="entry name" value="PP-binding"/>
    <property type="match status" value="5"/>
</dbReference>
<feature type="domain" description="Carrier" evidence="5">
    <location>
        <begin position="4076"/>
        <end position="4151"/>
    </location>
</feature>
<dbReference type="Gene3D" id="3.40.50.1820">
    <property type="entry name" value="alpha/beta hydrolase"/>
    <property type="match status" value="1"/>
</dbReference>
<dbReference type="SUPFAM" id="SSF53474">
    <property type="entry name" value="alpha/beta-Hydrolases"/>
    <property type="match status" value="1"/>
</dbReference>
<dbReference type="NCBIfam" id="TIGR01733">
    <property type="entry name" value="AA-adenyl-dom"/>
    <property type="match status" value="3"/>
</dbReference>
<dbReference type="PANTHER" id="PTHR45527:SF1">
    <property type="entry name" value="FATTY ACID SYNTHASE"/>
    <property type="match status" value="1"/>
</dbReference>
<dbReference type="CDD" id="cd19540">
    <property type="entry name" value="LCL_NRPS-like"/>
    <property type="match status" value="5"/>
</dbReference>
<dbReference type="Pfam" id="PF00975">
    <property type="entry name" value="Thioesterase"/>
    <property type="match status" value="1"/>
</dbReference>
<reference evidence="6 7" key="1">
    <citation type="journal article" date="2014" name="Genome Announc.">
        <title>Draft Genome Sequence of the Antitrypanosomally Active Sponge-Associated Bacterium Actinokineospora sp. Strain EG49.</title>
        <authorList>
            <person name="Harjes J."/>
            <person name="Ryu T."/>
            <person name="Abdelmohsen U.R."/>
            <person name="Moitinho-Silva L."/>
            <person name="Horn H."/>
            <person name="Ravasi T."/>
            <person name="Hentschel U."/>
        </authorList>
    </citation>
    <scope>NUCLEOTIDE SEQUENCE [LARGE SCALE GENOMIC DNA]</scope>
    <source>
        <strain evidence="6 7">EG49</strain>
    </source>
</reference>
<evidence type="ECO:0000313" key="7">
    <source>
        <dbReference type="Proteomes" id="UP000019277"/>
    </source>
</evidence>
<dbReference type="InterPro" id="IPR029058">
    <property type="entry name" value="AB_hydrolase_fold"/>
</dbReference>
<dbReference type="Gene3D" id="3.40.50.12780">
    <property type="entry name" value="N-terminal domain of ligase-like"/>
    <property type="match status" value="2"/>
</dbReference>
<comment type="caution">
    <text evidence="6">The sequence shown here is derived from an EMBL/GenBank/DDBJ whole genome shotgun (WGS) entry which is preliminary data.</text>
</comment>
<dbReference type="InterPro" id="IPR001242">
    <property type="entry name" value="Condensation_dom"/>
</dbReference>
<dbReference type="InterPro" id="IPR020806">
    <property type="entry name" value="PKS_PP-bd"/>
</dbReference>
<dbReference type="Proteomes" id="UP000019277">
    <property type="component" value="Unassembled WGS sequence"/>
</dbReference>
<dbReference type="Gene3D" id="2.30.38.10">
    <property type="entry name" value="Luciferase, Domain 3"/>
    <property type="match status" value="1"/>
</dbReference>
<dbReference type="FunFam" id="2.30.38.10:FF:000001">
    <property type="entry name" value="Non-ribosomal peptide synthetase PvdI"/>
    <property type="match status" value="2"/>
</dbReference>
<dbReference type="GO" id="GO:0005829">
    <property type="term" value="C:cytosol"/>
    <property type="evidence" value="ECO:0007669"/>
    <property type="project" value="TreeGrafter"/>
</dbReference>
<proteinExistence type="predicted"/>
<keyword evidence="7" id="KW-1185">Reference proteome</keyword>
<evidence type="ECO:0000256" key="2">
    <source>
        <dbReference type="ARBA" id="ARBA00022450"/>
    </source>
</evidence>
<gene>
    <name evidence="6" type="ORF">UO65_0412</name>
</gene>
<dbReference type="InterPro" id="IPR036736">
    <property type="entry name" value="ACP-like_sf"/>
</dbReference>
<keyword evidence="3" id="KW-0597">Phosphoprotein</keyword>
<dbReference type="OrthoDB" id="2378856at2"/>
<dbReference type="SUPFAM" id="SSF52777">
    <property type="entry name" value="CoA-dependent acyltransferases"/>
    <property type="match status" value="10"/>
</dbReference>
<dbReference type="PANTHER" id="PTHR45527">
    <property type="entry name" value="NONRIBOSOMAL PEPTIDE SYNTHETASE"/>
    <property type="match status" value="1"/>
</dbReference>
<dbReference type="Gene3D" id="3.30.300.30">
    <property type="match status" value="3"/>
</dbReference>
<dbReference type="Pfam" id="PF00668">
    <property type="entry name" value="Condensation"/>
    <property type="match status" value="5"/>
</dbReference>
<dbReference type="GO" id="GO:0044550">
    <property type="term" value="P:secondary metabolite biosynthetic process"/>
    <property type="evidence" value="ECO:0007669"/>
    <property type="project" value="TreeGrafter"/>
</dbReference>
<evidence type="ECO:0000256" key="3">
    <source>
        <dbReference type="ARBA" id="ARBA00022553"/>
    </source>
</evidence>
<feature type="domain" description="Carrier" evidence="5">
    <location>
        <begin position="477"/>
        <end position="551"/>
    </location>
</feature>
<dbReference type="PROSITE" id="PS50075">
    <property type="entry name" value="CARRIER"/>
    <property type="match status" value="5"/>
</dbReference>
<dbReference type="NCBIfam" id="NF003417">
    <property type="entry name" value="PRK04813.1"/>
    <property type="match status" value="4"/>
</dbReference>
<feature type="domain" description="Carrier" evidence="5">
    <location>
        <begin position="1003"/>
        <end position="1081"/>
    </location>
</feature>
<dbReference type="InterPro" id="IPR010071">
    <property type="entry name" value="AA_adenyl_dom"/>
</dbReference>
<dbReference type="InterPro" id="IPR000873">
    <property type="entry name" value="AMP-dep_synth/lig_dom"/>
</dbReference>
<dbReference type="FunFam" id="3.30.300.30:FF:000010">
    <property type="entry name" value="Enterobactin synthetase component F"/>
    <property type="match status" value="2"/>
</dbReference>
<dbReference type="InterPro" id="IPR025110">
    <property type="entry name" value="AMP-bd_C"/>
</dbReference>
<dbReference type="FunFam" id="3.30.559.30:FF:000001">
    <property type="entry name" value="Non-ribosomal peptide synthetase"/>
    <property type="match status" value="2"/>
</dbReference>
<dbReference type="PATRIC" id="fig|909613.9.peg.425"/>
<dbReference type="SMART" id="SM00824">
    <property type="entry name" value="PKS_TE"/>
    <property type="match status" value="1"/>
</dbReference>
<dbReference type="FunFam" id="1.10.1200.10:FF:000016">
    <property type="entry name" value="Non-ribosomal peptide synthase"/>
    <property type="match status" value="3"/>
</dbReference>
<dbReference type="Gene3D" id="3.30.559.30">
    <property type="entry name" value="Nonribosomal peptide synthetase, condensation domain"/>
    <property type="match status" value="5"/>
</dbReference>
<dbReference type="SUPFAM" id="SSF56801">
    <property type="entry name" value="Acetyl-CoA synthetase-like"/>
    <property type="match status" value="3"/>
</dbReference>
<dbReference type="Gene3D" id="3.40.50.980">
    <property type="match status" value="2"/>
</dbReference>
<feature type="domain" description="Carrier" evidence="5">
    <location>
        <begin position="2033"/>
        <end position="2108"/>
    </location>
</feature>
<accession>W7JE89</accession>
<dbReference type="GO" id="GO:0016779">
    <property type="term" value="F:nucleotidyltransferase activity"/>
    <property type="evidence" value="ECO:0007669"/>
    <property type="project" value="UniProtKB-KW"/>
</dbReference>
<dbReference type="PROSITE" id="PS00455">
    <property type="entry name" value="AMP_BINDING"/>
    <property type="match status" value="3"/>
</dbReference>
<dbReference type="InterPro" id="IPR009081">
    <property type="entry name" value="PP-bd_ACP"/>
</dbReference>
<dbReference type="Gene3D" id="3.30.559.10">
    <property type="entry name" value="Chloramphenicol acetyltransferase-like domain"/>
    <property type="match status" value="5"/>
</dbReference>
<sequence>MIPLSYAQRRLWFVNRLEGPSSSYNVPVVLRLTGALDTGALAAALADVVERHEVLRTVYPAVDGEPLQRVLPATAPAFTVEECSADEATGRVAEFANSTFDLAADLPVRATAFRVAAEEHVLVVLLHHIAADGWSMAPLLRDLAEAYAARRTGTAPGWEPLPVQYADYALWQRDVLESEEDSGTLAEVQSAFWRDALTGAPPVLALPADRVRPASPTSRGGRVIHALDADLHAGLLGLARSHGATLFMALQAGLAVALDRLGAGQDIPIATAVAGRGDEALDDLVGFFVNTLVTRTDTSGDPTFAELLGRVREADLAVFEHQELPFDLVVEALNPVRSLAWHPLVQVMLTLQNNAAAVVDFPGLTAVEEPSRLESVKFDLSVSCAEAFGPTGAPAGVELWFEYATDLFDEWTVALVADVFARVLRTMVTAPGTRIGDARVVTEEEYLLLVADRAAVRAESARLVESLSAPEAVVGEHVLTPRQEILSGLFAEALGRPVAATDNFFRHGGHSLLAVRLTSRIRAVLGVEVGVRDLFRAPTVLGLDARVGELSGAPVRPALVPAERPEVLPLSYAQRRLWFVDRMEGSGSSYNLPMVLRLGGPVDAVALESALADLVARHEVLRTLYPATDGEPCQLVLPEARPELVVDDSAEVEAFANLPFDLAGELPVRALLTGSTLVLLLHHIAADGWSLAPLLRDLATAYDARRFGAAPRFAPLPVQYADYTLWQRDLLDRSAATELDFWRTALDGAPTVVHLPTDRPRPQTPTQRGAGLAVTLDARAHARLTAVAAESGATLFMALQAGLGLLLSRLGAGADVPIATAVAGRSDDALDELVGFFVNTLVMRTDTTGNPTVGELLARVRDADLAAFDHQDLPFDLLVEGLNPDRSPSWHPLVQVMLTLQNTAKAELTLGGLAVTLDQARLTATKFDLTISCTETGSGLAVWFEYATDLFDAATVEAFAGIYLRLLTAMGDAQAPVDDLVPLTEAERSAFRRRVAVEQAAEVAVAGSVSPRAEILCGLFGEALGRPVAATDNFFKVGGHSLLAVRLVARIRAVLGVEVAVRDLFRAPTPAGLDARVGELAGLPVRPAVVAAERPEVLPLSSAQRRLWFANRMEGPSTSYNVQVAKRITGLLDHAALAAALGDVVARHEALRTVYPAVDGEPRQVLLDAAPSLLVRDCPAVAVPAEVARALTHTFDLATELPVRAWLFAVGPTEHVLVLLVHHIATDGWSTGPLLRDLADAYTARRAGGAPQWTSLPVQYADYALWQADLLADIGPGQLDFWRTALDGAPEVLALPHDRVRPAAPTFRGDTVPFALSAETHAGLRRIAAEAGATPFMVLQAGFALLLSRLGAGTDVSIGTVVAGRTDAALDEVVGFFVNTLVLRTDVSGNPGFADLVARVRDADLAAFDHQDLPFESLVEALNPTRSLAWHPLVQVLLLLNDAPAPAPFADLAATDVPFTTGAAKFDLTLAVHETAHGVEGVLEYATDLFDRSTVLRVADALAHLFDQLAADPTRPVDRLDVLTPGLRGQVLDGWNPAPVSLGEVTLVDLVERHTTGDALAFDGTRVTYAELNARANRLARHLLAHGVRRGDVVGVLLERGVEFAVAVVAVAKAGAGYTVLDPDFPDQRLAVVVEDTGVGVVVTDSTSAARVCVPTLDIARVPALSEANLNLPISPDDVACVMFTSGSTGRPKGVVASHRALVGSLLGQDYATFGPDEVFLQCSPVSWDAFSLEFWGALAFGGLCVLHPGQRPEPAVVERLVGEHGVTMLQLSSSLFNFLVDETPAAFEGVRIAFTGGEAASAVHVARVLARFPDLVVANGYGPAESMGFTTTHVVPADVEGSVPVGRAVVNKRAYVLDAHLRPVLPGVVGEVYLGGVGLARGYAGRPGTTAERFVADPHGEPGERMYRTGDFARWTADGVLDFVGRADDQVKIRGFRVEPGEVEAAFAKHDAVAQVAVVAWKTEGEPARLVAYVVPRAAVSGRDLRTWAAGALPEHLVPAAVVLLDRMPITNNGKLDRGQLPTPEFTATGRAPRTPREEILCGLYAEVLGLAEVGADDDFFAVGGHSLLAARLVSRVRAALGVELGVRDVFRTPTVADLAARVGELAGAPVRTALVPQPRPDVLPLSAAQRRLWFLAELEGSSHSYNVSTVLRLTGALDVAALTAAVGAVVARHEVLRTVFPSVDGEPMQVVLPVEEVRPIVTVADCTDVVAAVDAATAHTFDLAGEIPIRVTLLRVAPAEHVLVVLLHHIAGDGWSTAPLLRDLAAAYSGTAADLPPLPVQYADYALWQRDLLTDLQPAQLDFWQRELAGAPEVLTLPTDRPRPAVASHAGDVVPFALDADTHARLRALASETGATAFMVVQAGLALLLSKLGAGTDVPIGAAVAGRLDAALDELVGFFVNTLVLRTDVSGDPTFAELVRRVRDADLAAYEHQDLPFDQLVEALNPTRSTAHHPLFQVMLVLQNNAAADTGLTGLRVAEEASRPGVAKFDLTLAVAESEAGLTGGIEYATDLFDRATAEILSARLTALFEAVLSAPGRSVADVDVLTDAEWARIGESSETGAPDLRVHEVFERRVDDNPDATALVFDGRSTTYAELDAAANRLARHLAARGARRGRLVGVLLDRGTDLAVAMLAVLKTGAGYVLLDPEFPDERLIAMAADADLALLVTAADRLALGLPAIAVADAAHEDPTRLGGTGDPGDAASVMFTSGSSGRPKGSLASHRSLVGTLTGQDFVDFGPDQVWLHAAPVSWDAGALEFWGALLNGGTCVLQPGQRPEPDRITDLVAAHGITTLWLSAGLFALVVDEYPEVFTRVREVVTGGDKPSLDHVDRARALFPDLRLVHGYGPVESMVFTHTQQVTAQTGGNPLPIGLPMGNRRAYVLDERLRPVPTGVVGELYVAGTGLADGYLGRSALSAERFVADAHGGPGDRMYRTGDLARWTGDGVVELLGRADDQVKIRGFRVEPGEVEALLATHPDLARVAVVVREDTAGDKRLVAYCVPRSDITPERLRADAALTLPDHLVPAAFVLLDALPLTANGKLDRRALPAPTHQVDGRAARTPREEALCGLFAEVLGLPALGADDSFFASGGHSLLAVRLISRIRTTLGVDVAIRDLFRAPTPAGLAVRVGELSGAPVRPALVPVARPDVLPLSAAQRRLWFLAEMEESSSSYNVPVVLRLPGSVDADALRAALGDVIARHEVLRTVFPSVDGEPFQVVLPVEEVTPVLSVSTLEPGCVDAAVAHTFDLSGEIPIRAWLFGDGDSSVLVLLLHHVAGDGWSMAPLTRDLSTAYAARLAGDAPRWAPLPVQYADYALWQRDLLDGVSAAQLDFWRTTLADTPPVLELPTDRPRPAVASHRGDVVPFELDADTHVRLGRVAAGRGATVFMVLQAGLAAVLSRLGAGTDIPIGTPVAGRLDEALDDLVGFFVNTLVLRTDVAGQPTFAELLDRVRDADLAAYEHQDLPFDAVVEALNPVRSTAHHPLFQVMLVLQNNAEAADAALDAVEEPFAATVAKFDLTLAVRETPGGGVRGTVEYATDLYDRETVELLVRRLGLLFDAVAADPDLRVGEVDLLVEGERARLVTGFNRAPVEVPDGCVHDLVAARAQAAPDEVAVCDGTRSLTFGDLDGLANALAHRLIADGVTPGSAVAIRMDRTAELLVAVLGVLKAGAAYVPIPDGVPEARLRTIMAETGASVLLDALGALTPAPAPAIPVGADSLMYIMFTSGSTGRPKGVGVTHRNVVQLAHDECWDPDTHRRMLVHSAFGFDASTYEMWVPLLTGGSLVVAGGDGADLRHLATVIAERDVTAAYFTAGLFALMAEEHLDALARLREVWTGGDVVAPATLQRVLSHCPDTVVVHSYGPTETTFASSHQRFGTDTRAVDSVHLGIPLDNNRLYALDDRLLPVPLGGVGELYIAGEQVARGYLGQPGLTAHRFVADPFGPAGARMYRTGDRVGWSTSGELRFLGRVDGQVKLRGFRVETGEIESVLASSPQVGGVVVLVREDRPGDKRIVAYVTAAWSTVDVDGLRALAAAALPEYMVPSAFVVLDELPLTPNGKPDRRALPAPAVCTGVSRAPRTPRERILCDLFAEVLGLAEVGVDDAFFDLGGHSLLAVRLVSRVRAALGTELAVRDLFRAPTPAALAALADAPLADGRALDTLLPLRRGGTATPLFCVHPGMGLAWPYAGLTRHLGPDQPVYGLQTRALTNPDHVARSVPEMAADYLTLIRRVQPHGPYRLLGWSFGGVVAHEMAAQLQEVGEDVDLLALLDSYPAQAPTGSAAGGVPLDLPGAHTATISAAPAELTETITPDVLGALFEDPGSITDTDPAALATALRDRDPVLADFDHREVTTLVRAAATHTALLRAHTPRLVTGGALLFRATRGDGPAPDRWHPHLTGALTVVDVDATHLGLADPAPLTTIGETLAGIVPTQLTR</sequence>
<dbReference type="RefSeq" id="WP_052020483.1">
    <property type="nucleotide sequence ID" value="NZ_AYXG01000016.1"/>
</dbReference>
<dbReference type="InterPro" id="IPR006162">
    <property type="entry name" value="Ppantetheine_attach_site"/>
</dbReference>
<comment type="cofactor">
    <cofactor evidence="1">
        <name>pantetheine 4'-phosphate</name>
        <dbReference type="ChEBI" id="CHEBI:47942"/>
    </cofactor>
</comment>
<dbReference type="EC" id="2.7.7.-" evidence="6"/>
<dbReference type="EMBL" id="AYXG01000016">
    <property type="protein sequence ID" value="EWC64289.1"/>
    <property type="molecule type" value="Genomic_DNA"/>
</dbReference>
<evidence type="ECO:0000256" key="1">
    <source>
        <dbReference type="ARBA" id="ARBA00001957"/>
    </source>
</evidence>
<dbReference type="InterPro" id="IPR023213">
    <property type="entry name" value="CAT-like_dom_sf"/>
</dbReference>
<keyword evidence="2" id="KW-0596">Phosphopantetheine</keyword>
<keyword evidence="6" id="KW-0548">Nucleotidyltransferase</keyword>
<dbReference type="GO" id="GO:0031177">
    <property type="term" value="F:phosphopantetheine binding"/>
    <property type="evidence" value="ECO:0007669"/>
    <property type="project" value="InterPro"/>
</dbReference>
<dbReference type="SMART" id="SM00823">
    <property type="entry name" value="PKS_PP"/>
    <property type="match status" value="5"/>
</dbReference>
<name>W7JE89_9PSEU</name>
<protein>
    <submittedName>
        <fullName evidence="6">Siderophore biosynthesis non-ribosomal peptide synthetase module</fullName>
        <ecNumber evidence="6">2.7.7.-</ecNumber>
    </submittedName>
</protein>
<dbReference type="Gene3D" id="1.10.1200.10">
    <property type="entry name" value="ACP-like"/>
    <property type="match status" value="4"/>
</dbReference>
<feature type="domain" description="Carrier" evidence="5">
    <location>
        <begin position="3059"/>
        <end position="3134"/>
    </location>
</feature>
<dbReference type="eggNOG" id="COG1020">
    <property type="taxonomic scope" value="Bacteria"/>
</dbReference>
<dbReference type="SUPFAM" id="SSF47336">
    <property type="entry name" value="ACP-like"/>
    <property type="match status" value="5"/>
</dbReference>
<dbReference type="PROSITE" id="PS00012">
    <property type="entry name" value="PHOSPHOPANTETHEINE"/>
    <property type="match status" value="4"/>
</dbReference>
<dbReference type="STRING" id="909613.UO65_0412"/>
<keyword evidence="6" id="KW-0808">Transferase</keyword>
<evidence type="ECO:0000313" key="6">
    <source>
        <dbReference type="EMBL" id="EWC64289.1"/>
    </source>
</evidence>
<evidence type="ECO:0000256" key="4">
    <source>
        <dbReference type="SAM" id="MobiDB-lite"/>
    </source>
</evidence>
<dbReference type="InterPro" id="IPR045851">
    <property type="entry name" value="AMP-bd_C_sf"/>
</dbReference>
<evidence type="ECO:0000259" key="5">
    <source>
        <dbReference type="PROSITE" id="PS50075"/>
    </source>
</evidence>
<dbReference type="Pfam" id="PF00501">
    <property type="entry name" value="AMP-binding"/>
    <property type="match status" value="3"/>
</dbReference>
<dbReference type="InterPro" id="IPR020845">
    <property type="entry name" value="AMP-binding_CS"/>
</dbReference>
<dbReference type="GO" id="GO:0043041">
    <property type="term" value="P:amino acid activation for nonribosomal peptide biosynthetic process"/>
    <property type="evidence" value="ECO:0007669"/>
    <property type="project" value="TreeGrafter"/>
</dbReference>
<dbReference type="InterPro" id="IPR020802">
    <property type="entry name" value="TesA-like"/>
</dbReference>
<dbReference type="GO" id="GO:0072330">
    <property type="term" value="P:monocarboxylic acid biosynthetic process"/>
    <property type="evidence" value="ECO:0007669"/>
    <property type="project" value="UniProtKB-ARBA"/>
</dbReference>
<dbReference type="InterPro" id="IPR001031">
    <property type="entry name" value="Thioesterase"/>
</dbReference>
<organism evidence="6 7">
    <name type="scientific">Actinokineospora spheciospongiae</name>
    <dbReference type="NCBI Taxonomy" id="909613"/>
    <lineage>
        <taxon>Bacteria</taxon>
        <taxon>Bacillati</taxon>
        <taxon>Actinomycetota</taxon>
        <taxon>Actinomycetes</taxon>
        <taxon>Pseudonocardiales</taxon>
        <taxon>Pseudonocardiaceae</taxon>
        <taxon>Actinokineospora</taxon>
    </lineage>
</organism>
<dbReference type="CDD" id="cd12117">
    <property type="entry name" value="A_NRPS_Srf_like"/>
    <property type="match status" value="3"/>
</dbReference>